<evidence type="ECO:0000313" key="2">
    <source>
        <dbReference type="Proteomes" id="UP000030672"/>
    </source>
</evidence>
<protein>
    <submittedName>
        <fullName evidence="1">Uncharacterized protein</fullName>
    </submittedName>
</protein>
<name>A0A074VZ14_AURM1</name>
<dbReference type="Proteomes" id="UP000030672">
    <property type="component" value="Unassembled WGS sequence"/>
</dbReference>
<sequence>MVNNRAFAMTPGDANFDGIHSGYPAQYLPDSNFTYAGINYIFPEYKTSGDDNVLAQGQVVTPPRGRYSSISMLVAAESAVATGYVNVTYTDNTTSSGPVLVDPFWSW</sequence>
<dbReference type="AlphaFoldDB" id="A0A074VZ14"/>
<proteinExistence type="predicted"/>
<reference evidence="1 2" key="1">
    <citation type="journal article" date="2014" name="BMC Genomics">
        <title>Genome sequencing of four Aureobasidium pullulans varieties: biotechnological potential, stress tolerance, and description of new species.</title>
        <authorList>
            <person name="Gostin Ar C."/>
            <person name="Ohm R.A."/>
            <person name="Kogej T."/>
            <person name="Sonjak S."/>
            <person name="Turk M."/>
            <person name="Zajc J."/>
            <person name="Zalar P."/>
            <person name="Grube M."/>
            <person name="Sun H."/>
            <person name="Han J."/>
            <person name="Sharma A."/>
            <person name="Chiniquy J."/>
            <person name="Ngan C.Y."/>
            <person name="Lipzen A."/>
            <person name="Barry K."/>
            <person name="Grigoriev I.V."/>
            <person name="Gunde-Cimerman N."/>
        </authorList>
    </citation>
    <scope>NUCLEOTIDE SEQUENCE [LARGE SCALE GENOMIC DNA]</scope>
    <source>
        <strain evidence="1 2">CBS 110374</strain>
    </source>
</reference>
<organism evidence="1 2">
    <name type="scientific">Aureobasidium melanogenum (strain CBS 110374)</name>
    <name type="common">Aureobasidium pullulans var. melanogenum</name>
    <dbReference type="NCBI Taxonomy" id="1043003"/>
    <lineage>
        <taxon>Eukaryota</taxon>
        <taxon>Fungi</taxon>
        <taxon>Dikarya</taxon>
        <taxon>Ascomycota</taxon>
        <taxon>Pezizomycotina</taxon>
        <taxon>Dothideomycetes</taxon>
        <taxon>Dothideomycetidae</taxon>
        <taxon>Dothideales</taxon>
        <taxon>Saccotheciaceae</taxon>
        <taxon>Aureobasidium</taxon>
    </lineage>
</organism>
<keyword evidence="2" id="KW-1185">Reference proteome</keyword>
<gene>
    <name evidence="1" type="ORF">M437DRAFT_40681</name>
</gene>
<dbReference type="RefSeq" id="XP_040882781.1">
    <property type="nucleotide sequence ID" value="XM_041020232.1"/>
</dbReference>
<evidence type="ECO:0000313" key="1">
    <source>
        <dbReference type="EMBL" id="KEQ65758.1"/>
    </source>
</evidence>
<dbReference type="GeneID" id="63913605"/>
<accession>A0A074VZ14</accession>
<dbReference type="HOGENOM" id="CLU_2209499_0_0_1"/>
<dbReference type="EMBL" id="KL584826">
    <property type="protein sequence ID" value="KEQ65758.1"/>
    <property type="molecule type" value="Genomic_DNA"/>
</dbReference>
<dbReference type="STRING" id="1043003.A0A074VZ14"/>